<evidence type="ECO:0000313" key="9">
    <source>
        <dbReference type="Proteomes" id="UP000269271"/>
    </source>
</evidence>
<dbReference type="GO" id="GO:0005886">
    <property type="term" value="C:plasma membrane"/>
    <property type="evidence" value="ECO:0007669"/>
    <property type="project" value="UniProtKB-SubCell"/>
</dbReference>
<feature type="transmembrane region" description="Helical" evidence="6">
    <location>
        <begin position="119"/>
        <end position="137"/>
    </location>
</feature>
<evidence type="ECO:0000256" key="6">
    <source>
        <dbReference type="SAM" id="Phobius"/>
    </source>
</evidence>
<comment type="subcellular location">
    <subcellularLocation>
        <location evidence="1">Cell membrane</location>
        <topology evidence="1">Multi-pass membrane protein</topology>
    </subcellularLocation>
</comment>
<evidence type="ECO:0000256" key="2">
    <source>
        <dbReference type="ARBA" id="ARBA00022475"/>
    </source>
</evidence>
<gene>
    <name evidence="8" type="ORF">DF037_38395</name>
</gene>
<protein>
    <submittedName>
        <fullName evidence="8">Pilus assembly protein</fullName>
    </submittedName>
</protein>
<evidence type="ECO:0000256" key="4">
    <source>
        <dbReference type="ARBA" id="ARBA00022989"/>
    </source>
</evidence>
<dbReference type="PANTHER" id="PTHR35007:SF1">
    <property type="entry name" value="PILUS ASSEMBLY PROTEIN"/>
    <property type="match status" value="1"/>
</dbReference>
<feature type="transmembrane region" description="Helical" evidence="6">
    <location>
        <begin position="93"/>
        <end position="113"/>
    </location>
</feature>
<dbReference type="KEGG" id="bcon:NL30_07035"/>
<keyword evidence="4 6" id="KW-1133">Transmembrane helix</keyword>
<name>A0A0G3YNL3_9BURK</name>
<sequence>MRAADLFAVGAFVMILAIGLVLSSWFDRASRTPAQRIRARMRRLSPSLAGRDGLASAAPGVALFNLQRRQGRLRAWLQRRVTRVRAVGGKGGVRIVVASTIAGAIVAIVAVKLIGPPGFLRPLIYAGLPLVTMRASYRALVERFRIRFLEAFPDAIDVIVRAVRAGIPVTQAISMVGDGAAEPVRATFRSMGDSLRVGADLKNVLTQAADRLMIADFSFFTVYLLLQRETGGSLGETLDELSSIIRTRRDIRLKTRALTAEGRITTNIISAVPFVMIGALFLVNRDYVMLLFTTHPGHMMLTIAAGLLTVGLLVIRKISKLDTAR</sequence>
<feature type="domain" description="Type II secretion system protein GspF" evidence="7">
    <location>
        <begin position="156"/>
        <end position="280"/>
    </location>
</feature>
<accession>A0A0G3YNL3</accession>
<feature type="transmembrane region" description="Helical" evidence="6">
    <location>
        <begin position="6"/>
        <end position="26"/>
    </location>
</feature>
<dbReference type="AlphaFoldDB" id="A0A0G3YNL3"/>
<proteinExistence type="predicted"/>
<keyword evidence="3 6" id="KW-0812">Transmembrane</keyword>
<evidence type="ECO:0000313" key="8">
    <source>
        <dbReference type="EMBL" id="RQT14183.1"/>
    </source>
</evidence>
<evidence type="ECO:0000256" key="5">
    <source>
        <dbReference type="ARBA" id="ARBA00023136"/>
    </source>
</evidence>
<evidence type="ECO:0000259" key="7">
    <source>
        <dbReference type="Pfam" id="PF00482"/>
    </source>
</evidence>
<reference evidence="8 9" key="1">
    <citation type="submission" date="2018-08" db="EMBL/GenBank/DDBJ databases">
        <title>Comparative analysis of Burkholderia isolates from Puerto Rico.</title>
        <authorList>
            <person name="Hall C."/>
            <person name="Sahl J."/>
            <person name="Wagner D."/>
        </authorList>
    </citation>
    <scope>NUCLEOTIDE SEQUENCE [LARGE SCALE GENOMIC DNA]</scope>
    <source>
        <strain evidence="8 9">Bp9001</strain>
    </source>
</reference>
<dbReference type="PANTHER" id="PTHR35007">
    <property type="entry name" value="INTEGRAL MEMBRANE PROTEIN-RELATED"/>
    <property type="match status" value="1"/>
</dbReference>
<organism evidence="8 9">
    <name type="scientific">Burkholderia contaminans</name>
    <dbReference type="NCBI Taxonomy" id="488447"/>
    <lineage>
        <taxon>Bacteria</taxon>
        <taxon>Pseudomonadati</taxon>
        <taxon>Pseudomonadota</taxon>
        <taxon>Betaproteobacteria</taxon>
        <taxon>Burkholderiales</taxon>
        <taxon>Burkholderiaceae</taxon>
        <taxon>Burkholderia</taxon>
        <taxon>Burkholderia cepacia complex</taxon>
    </lineage>
</organism>
<dbReference type="EMBL" id="QTQX01000044">
    <property type="protein sequence ID" value="RQT14183.1"/>
    <property type="molecule type" value="Genomic_DNA"/>
</dbReference>
<dbReference type="RefSeq" id="WP_046549842.1">
    <property type="nucleotide sequence ID" value="NZ_CABVQJ010000064.1"/>
</dbReference>
<dbReference type="InterPro" id="IPR018076">
    <property type="entry name" value="T2SS_GspF_dom"/>
</dbReference>
<feature type="transmembrane region" description="Helical" evidence="6">
    <location>
        <begin position="264"/>
        <end position="283"/>
    </location>
</feature>
<dbReference type="Proteomes" id="UP000269271">
    <property type="component" value="Unassembled WGS sequence"/>
</dbReference>
<dbReference type="Pfam" id="PF00482">
    <property type="entry name" value="T2SSF"/>
    <property type="match status" value="1"/>
</dbReference>
<feature type="transmembrane region" description="Helical" evidence="6">
    <location>
        <begin position="295"/>
        <end position="315"/>
    </location>
</feature>
<dbReference type="InterPro" id="IPR042094">
    <property type="entry name" value="T2SS_GspF_sf"/>
</dbReference>
<evidence type="ECO:0000256" key="3">
    <source>
        <dbReference type="ARBA" id="ARBA00022692"/>
    </source>
</evidence>
<dbReference type="Gene3D" id="1.20.81.30">
    <property type="entry name" value="Type II secretion system (T2SS), domain F"/>
    <property type="match status" value="1"/>
</dbReference>
<accession>A0A1C8ZG82</accession>
<comment type="caution">
    <text evidence="8">The sequence shown here is derived from an EMBL/GenBank/DDBJ whole genome shotgun (WGS) entry which is preliminary data.</text>
</comment>
<keyword evidence="5 6" id="KW-0472">Membrane</keyword>
<evidence type="ECO:0000256" key="1">
    <source>
        <dbReference type="ARBA" id="ARBA00004651"/>
    </source>
</evidence>
<keyword evidence="2" id="KW-1003">Cell membrane</keyword>